<dbReference type="PANTHER" id="PTHR11351">
    <property type="entry name" value="ACYL-COA DESATURASE"/>
    <property type="match status" value="1"/>
</dbReference>
<dbReference type="EMBL" id="RPFW01000003">
    <property type="protein sequence ID" value="TVZ03831.1"/>
    <property type="molecule type" value="Genomic_DNA"/>
</dbReference>
<feature type="transmembrane region" description="Helical" evidence="11">
    <location>
        <begin position="80"/>
        <end position="98"/>
    </location>
</feature>
<dbReference type="Pfam" id="PF00487">
    <property type="entry name" value="FA_desaturase"/>
    <property type="match status" value="1"/>
</dbReference>
<dbReference type="PANTHER" id="PTHR11351:SF3">
    <property type="entry name" value="BLL4393 PROTEIN"/>
    <property type="match status" value="1"/>
</dbReference>
<keyword evidence="14" id="KW-1185">Reference proteome</keyword>
<evidence type="ECO:0000259" key="12">
    <source>
        <dbReference type="Pfam" id="PF00487"/>
    </source>
</evidence>
<dbReference type="Proteomes" id="UP000460272">
    <property type="component" value="Unassembled WGS sequence"/>
</dbReference>
<dbReference type="CDD" id="cd03505">
    <property type="entry name" value="Delta9-FADS-like"/>
    <property type="match status" value="1"/>
</dbReference>
<feature type="transmembrane region" description="Helical" evidence="11">
    <location>
        <begin position="226"/>
        <end position="245"/>
    </location>
</feature>
<dbReference type="GO" id="GO:0016717">
    <property type="term" value="F:oxidoreductase activity, acting on paired donors, with oxidation of a pair of donors resulting in the reduction of molecular oxygen to two molecules of water"/>
    <property type="evidence" value="ECO:0007669"/>
    <property type="project" value="InterPro"/>
</dbReference>
<keyword evidence="8" id="KW-0443">Lipid metabolism</keyword>
<feature type="region of interest" description="Disordered" evidence="10">
    <location>
        <begin position="338"/>
        <end position="368"/>
    </location>
</feature>
<keyword evidence="6" id="KW-0560">Oxidoreductase</keyword>
<evidence type="ECO:0000313" key="14">
    <source>
        <dbReference type="Proteomes" id="UP000460272"/>
    </source>
</evidence>
<keyword evidence="7" id="KW-0408">Iron</keyword>
<keyword evidence="5 11" id="KW-1133">Transmembrane helix</keyword>
<dbReference type="InterPro" id="IPR015876">
    <property type="entry name" value="Acyl-CoA_DS"/>
</dbReference>
<evidence type="ECO:0000256" key="10">
    <source>
        <dbReference type="SAM" id="MobiDB-lite"/>
    </source>
</evidence>
<evidence type="ECO:0000256" key="9">
    <source>
        <dbReference type="ARBA" id="ARBA00023136"/>
    </source>
</evidence>
<dbReference type="OrthoDB" id="19906at2"/>
<dbReference type="InterPro" id="IPR005804">
    <property type="entry name" value="FA_desaturase_dom"/>
</dbReference>
<sequence length="368" mass="40848">MARTPDARETGTTLVGSEDTALSLDPNAAPLLRKATSEIDEKPVTRAQQITTGVFVFVPMLALLAAIPFAWGWGLGWHDIVIGAVFYWVSGLGITVGYHRYFTHSSFKAKTPLRVALAIAGSMAMQGPVVTWVADHRRHHKYSDKEGDPHSPWRYGDDAKALAKGLIWAHTLWLFDPNQTSQEKFTPDLLADRNIRRVDALFPAIVAFTLLGPAVIGGLWTSTGVWSWHGAIEAFFWAGLVRVTLLHHVTWSINSICHTWGNTDWQSRDRSVNVAWLAIASFGESWHNLHHADPTCARHGALKGQIDQSARVIQWFEKLGWAYDVRWPDEARLNAKRTAEAAAKSMGSMTKRNETTAKPVNRADKAAA</sequence>
<evidence type="ECO:0000256" key="3">
    <source>
        <dbReference type="ARBA" id="ARBA00022692"/>
    </source>
</evidence>
<feature type="compositionally biased region" description="Basic and acidic residues" evidence="10">
    <location>
        <begin position="351"/>
        <end position="368"/>
    </location>
</feature>
<evidence type="ECO:0000256" key="6">
    <source>
        <dbReference type="ARBA" id="ARBA00023002"/>
    </source>
</evidence>
<comment type="similarity">
    <text evidence="2">Belongs to the fatty acid desaturase type 2 family.</text>
</comment>
<evidence type="ECO:0000256" key="5">
    <source>
        <dbReference type="ARBA" id="ARBA00022989"/>
    </source>
</evidence>
<evidence type="ECO:0000256" key="8">
    <source>
        <dbReference type="ARBA" id="ARBA00023098"/>
    </source>
</evidence>
<evidence type="ECO:0000256" key="7">
    <source>
        <dbReference type="ARBA" id="ARBA00023004"/>
    </source>
</evidence>
<name>A0A6P2C069_9ACTN</name>
<dbReference type="RefSeq" id="WP_145853702.1">
    <property type="nucleotide sequence ID" value="NZ_RPFW01000003.1"/>
</dbReference>
<comment type="caution">
    <text evidence="13">The sequence shown here is derived from an EMBL/GenBank/DDBJ whole genome shotgun (WGS) entry which is preliminary data.</text>
</comment>
<proteinExistence type="inferred from homology"/>
<protein>
    <submittedName>
        <fullName evidence="13">Acyl-CoA desaturase</fullName>
    </submittedName>
</protein>
<evidence type="ECO:0000256" key="1">
    <source>
        <dbReference type="ARBA" id="ARBA00004141"/>
    </source>
</evidence>
<accession>A0A6P2C069</accession>
<dbReference type="GO" id="GO:0006631">
    <property type="term" value="P:fatty acid metabolic process"/>
    <property type="evidence" value="ECO:0007669"/>
    <property type="project" value="UniProtKB-KW"/>
</dbReference>
<reference evidence="13 14" key="1">
    <citation type="submission" date="2018-11" db="EMBL/GenBank/DDBJ databases">
        <title>Trebonia kvetii gen.nov., sp.nov., a novel acidophilic actinobacterium, and proposal of the new actinobacterial family Treboniaceae fam. nov.</title>
        <authorList>
            <person name="Rapoport D."/>
            <person name="Sagova-Mareckova M."/>
            <person name="Sedlacek I."/>
            <person name="Provaznik J."/>
            <person name="Kralova S."/>
            <person name="Pavlinic D."/>
            <person name="Benes V."/>
            <person name="Kopecky J."/>
        </authorList>
    </citation>
    <scope>NUCLEOTIDE SEQUENCE [LARGE SCALE GENOMIC DNA]</scope>
    <source>
        <strain evidence="13 14">15Tr583</strain>
    </source>
</reference>
<feature type="domain" description="Fatty acid desaturase" evidence="12">
    <location>
        <begin position="77"/>
        <end position="298"/>
    </location>
</feature>
<evidence type="ECO:0000313" key="13">
    <source>
        <dbReference type="EMBL" id="TVZ03831.1"/>
    </source>
</evidence>
<keyword evidence="3 11" id="KW-0812">Transmembrane</keyword>
<evidence type="ECO:0000256" key="11">
    <source>
        <dbReference type="SAM" id="Phobius"/>
    </source>
</evidence>
<feature type="transmembrane region" description="Helical" evidence="11">
    <location>
        <begin position="200"/>
        <end position="220"/>
    </location>
</feature>
<evidence type="ECO:0000256" key="4">
    <source>
        <dbReference type="ARBA" id="ARBA00022832"/>
    </source>
</evidence>
<dbReference type="GO" id="GO:0016020">
    <property type="term" value="C:membrane"/>
    <property type="evidence" value="ECO:0007669"/>
    <property type="project" value="UniProtKB-SubCell"/>
</dbReference>
<keyword evidence="9 11" id="KW-0472">Membrane</keyword>
<dbReference type="AlphaFoldDB" id="A0A6P2C069"/>
<gene>
    <name evidence="13" type="ORF">EAS64_15350</name>
</gene>
<feature type="transmembrane region" description="Helical" evidence="11">
    <location>
        <begin position="54"/>
        <end position="74"/>
    </location>
</feature>
<organism evidence="13 14">
    <name type="scientific">Trebonia kvetii</name>
    <dbReference type="NCBI Taxonomy" id="2480626"/>
    <lineage>
        <taxon>Bacteria</taxon>
        <taxon>Bacillati</taxon>
        <taxon>Actinomycetota</taxon>
        <taxon>Actinomycetes</taxon>
        <taxon>Streptosporangiales</taxon>
        <taxon>Treboniaceae</taxon>
        <taxon>Trebonia</taxon>
    </lineage>
</organism>
<evidence type="ECO:0000256" key="2">
    <source>
        <dbReference type="ARBA" id="ARBA00008749"/>
    </source>
</evidence>
<keyword evidence="4" id="KW-0276">Fatty acid metabolism</keyword>
<dbReference type="PRINTS" id="PR00075">
    <property type="entry name" value="FACDDSATRASE"/>
</dbReference>
<comment type="subcellular location">
    <subcellularLocation>
        <location evidence="1">Membrane</location>
        <topology evidence="1">Multi-pass membrane protein</topology>
    </subcellularLocation>
</comment>